<comment type="caution">
    <text evidence="2">The sequence shown here is derived from an EMBL/GenBank/DDBJ whole genome shotgun (WGS) entry which is preliminary data.</text>
</comment>
<feature type="region of interest" description="Disordered" evidence="1">
    <location>
        <begin position="1"/>
        <end position="63"/>
    </location>
</feature>
<dbReference type="Proteomes" id="UP001501094">
    <property type="component" value="Unassembled WGS sequence"/>
</dbReference>
<dbReference type="RefSeq" id="WP_344100821.1">
    <property type="nucleotide sequence ID" value="NZ_BAAANL010000002.1"/>
</dbReference>
<name>A0ABN2N892_9MICO</name>
<gene>
    <name evidence="2" type="ORF">GCM10009751_13250</name>
</gene>
<protein>
    <submittedName>
        <fullName evidence="2">Uncharacterized protein</fullName>
    </submittedName>
</protein>
<sequence>MSRKRTQGHALPADAVRERAEHRRSGAAGVHADQTARAHRTGRTNRIGSRSARRRAAIAGEAA</sequence>
<evidence type="ECO:0000313" key="3">
    <source>
        <dbReference type="Proteomes" id="UP001501094"/>
    </source>
</evidence>
<evidence type="ECO:0000313" key="2">
    <source>
        <dbReference type="EMBL" id="GAA1857244.1"/>
    </source>
</evidence>
<accession>A0ABN2N892</accession>
<evidence type="ECO:0000256" key="1">
    <source>
        <dbReference type="SAM" id="MobiDB-lite"/>
    </source>
</evidence>
<reference evidence="2 3" key="1">
    <citation type="journal article" date="2019" name="Int. J. Syst. Evol. Microbiol.">
        <title>The Global Catalogue of Microorganisms (GCM) 10K type strain sequencing project: providing services to taxonomists for standard genome sequencing and annotation.</title>
        <authorList>
            <consortium name="The Broad Institute Genomics Platform"/>
            <consortium name="The Broad Institute Genome Sequencing Center for Infectious Disease"/>
            <person name="Wu L."/>
            <person name="Ma J."/>
        </authorList>
    </citation>
    <scope>NUCLEOTIDE SEQUENCE [LARGE SCALE GENOMIC DNA]</scope>
    <source>
        <strain evidence="2 3">JCM 14326</strain>
    </source>
</reference>
<feature type="compositionally biased region" description="Basic and acidic residues" evidence="1">
    <location>
        <begin position="15"/>
        <end position="24"/>
    </location>
</feature>
<dbReference type="EMBL" id="BAAANL010000002">
    <property type="protein sequence ID" value="GAA1857244.1"/>
    <property type="molecule type" value="Genomic_DNA"/>
</dbReference>
<organism evidence="2 3">
    <name type="scientific">Myceligenerans crystallogenes</name>
    <dbReference type="NCBI Taxonomy" id="316335"/>
    <lineage>
        <taxon>Bacteria</taxon>
        <taxon>Bacillati</taxon>
        <taxon>Actinomycetota</taxon>
        <taxon>Actinomycetes</taxon>
        <taxon>Micrococcales</taxon>
        <taxon>Promicromonosporaceae</taxon>
        <taxon>Myceligenerans</taxon>
    </lineage>
</organism>
<proteinExistence type="predicted"/>
<keyword evidence="3" id="KW-1185">Reference proteome</keyword>